<dbReference type="EMBL" id="CAEZZA010000001">
    <property type="protein sequence ID" value="CAB4735751.1"/>
    <property type="molecule type" value="Genomic_DNA"/>
</dbReference>
<dbReference type="SUPFAM" id="SSF51338">
    <property type="entry name" value="Composite domain of metallo-dependent hydrolases"/>
    <property type="match status" value="2"/>
</dbReference>
<gene>
    <name evidence="3" type="ORF">UFOPK2809_00009</name>
</gene>
<dbReference type="InterPro" id="IPR050287">
    <property type="entry name" value="MTA/SAH_deaminase"/>
</dbReference>
<dbReference type="InterPro" id="IPR011059">
    <property type="entry name" value="Metal-dep_hydrolase_composite"/>
</dbReference>
<organism evidence="3">
    <name type="scientific">freshwater metagenome</name>
    <dbReference type="NCBI Taxonomy" id="449393"/>
    <lineage>
        <taxon>unclassified sequences</taxon>
        <taxon>metagenomes</taxon>
        <taxon>ecological metagenomes</taxon>
    </lineage>
</organism>
<sequence length="450" mass="48481">MTGGDLDIINAHLVTIDSEWTEIHSGFMLLRGGRITSLGPMSEYQKSSAAQHDCSGSFVFPGLINTHTHSFQTLTRGIGEGLGVWDWFSKAIDRVVGHLTVGDARTAGQLTALEAVLSGTTTVVDYNYPHPRPGMAEATIAGMREVGVRTVLARGILDTGTVHAEIVHSTSVEIAACRELATAYHRSDEDRIRIWFAPYTIFSASREALIASRDLAKEFDTGVTIHATTPSTLEAALDMYGTTDIVFENSIDFLGPRTLLVHCTHPTREDLTLIAGTGSSISHNPASNAYLGEGVAPVVEMMRLGINTSLGSDGPSSNNNQDMLQVMKLTGLLQKLEHRDPSVIMARDIVRMATMGGALALDWAEDIGSLEVGKCADLFVLNPWHPNTVTFGDPYSTLVYSATAESIDAVFVQGEAVMLNRKPTRVAVQPILEAGQQAGKALRQRAGLDH</sequence>
<dbReference type="SUPFAM" id="SSF51556">
    <property type="entry name" value="Metallo-dependent hydrolases"/>
    <property type="match status" value="1"/>
</dbReference>
<feature type="domain" description="Amidohydrolase-related" evidence="2">
    <location>
        <begin position="58"/>
        <end position="417"/>
    </location>
</feature>
<dbReference type="GO" id="GO:0016810">
    <property type="term" value="F:hydrolase activity, acting on carbon-nitrogen (but not peptide) bonds"/>
    <property type="evidence" value="ECO:0007669"/>
    <property type="project" value="InterPro"/>
</dbReference>
<keyword evidence="1" id="KW-0378">Hydrolase</keyword>
<dbReference type="AlphaFoldDB" id="A0A6J6SLJ6"/>
<evidence type="ECO:0000259" key="2">
    <source>
        <dbReference type="Pfam" id="PF01979"/>
    </source>
</evidence>
<accession>A0A6J6SLJ6</accession>
<dbReference type="PANTHER" id="PTHR43794">
    <property type="entry name" value="AMINOHYDROLASE SSNA-RELATED"/>
    <property type="match status" value="1"/>
</dbReference>
<dbReference type="Pfam" id="PF01979">
    <property type="entry name" value="Amidohydro_1"/>
    <property type="match status" value="1"/>
</dbReference>
<dbReference type="PANTHER" id="PTHR43794:SF11">
    <property type="entry name" value="AMIDOHYDROLASE-RELATED DOMAIN-CONTAINING PROTEIN"/>
    <property type="match status" value="1"/>
</dbReference>
<reference evidence="3" key="1">
    <citation type="submission" date="2020-05" db="EMBL/GenBank/DDBJ databases">
        <authorList>
            <person name="Chiriac C."/>
            <person name="Salcher M."/>
            <person name="Ghai R."/>
            <person name="Kavagutti S V."/>
        </authorList>
    </citation>
    <scope>NUCLEOTIDE SEQUENCE</scope>
</reference>
<dbReference type="InterPro" id="IPR032466">
    <property type="entry name" value="Metal_Hydrolase"/>
</dbReference>
<name>A0A6J6SLJ6_9ZZZZ</name>
<protein>
    <submittedName>
        <fullName evidence="3">Unannotated protein</fullName>
    </submittedName>
</protein>
<dbReference type="Gene3D" id="3.20.20.140">
    <property type="entry name" value="Metal-dependent hydrolases"/>
    <property type="match status" value="1"/>
</dbReference>
<evidence type="ECO:0000256" key="1">
    <source>
        <dbReference type="ARBA" id="ARBA00022801"/>
    </source>
</evidence>
<proteinExistence type="predicted"/>
<dbReference type="InterPro" id="IPR006680">
    <property type="entry name" value="Amidohydro-rel"/>
</dbReference>
<dbReference type="CDD" id="cd01298">
    <property type="entry name" value="ATZ_TRZ_like"/>
    <property type="match status" value="1"/>
</dbReference>
<dbReference type="Gene3D" id="2.30.40.10">
    <property type="entry name" value="Urease, subunit C, domain 1"/>
    <property type="match status" value="1"/>
</dbReference>
<evidence type="ECO:0000313" key="3">
    <source>
        <dbReference type="EMBL" id="CAB4735751.1"/>
    </source>
</evidence>